<comment type="caution">
    <text evidence="4">The sequence shown here is derived from an EMBL/GenBank/DDBJ whole genome shotgun (WGS) entry which is preliminary data.</text>
</comment>
<dbReference type="PANTHER" id="PTHR42932">
    <property type="entry name" value="GENERAL STRESS PROTEIN 20U"/>
    <property type="match status" value="1"/>
</dbReference>
<gene>
    <name evidence="4" type="ORF">C5Y96_20490</name>
</gene>
<evidence type="ECO:0000256" key="1">
    <source>
        <dbReference type="ARBA" id="ARBA00009497"/>
    </source>
</evidence>
<organism evidence="4 5">
    <name type="scientific">Blastopirellula marina</name>
    <dbReference type="NCBI Taxonomy" id="124"/>
    <lineage>
        <taxon>Bacteria</taxon>
        <taxon>Pseudomonadati</taxon>
        <taxon>Planctomycetota</taxon>
        <taxon>Planctomycetia</taxon>
        <taxon>Pirellulales</taxon>
        <taxon>Pirellulaceae</taxon>
        <taxon>Blastopirellula</taxon>
    </lineage>
</organism>
<dbReference type="InterPro" id="IPR009078">
    <property type="entry name" value="Ferritin-like_SF"/>
</dbReference>
<dbReference type="PRINTS" id="PR01346">
    <property type="entry name" value="HELNAPAPROT"/>
</dbReference>
<reference evidence="4 5" key="1">
    <citation type="submission" date="2018-02" db="EMBL/GenBank/DDBJ databases">
        <title>Comparative genomes isolates from brazilian mangrove.</title>
        <authorList>
            <person name="Araujo J.E."/>
            <person name="Taketani R.G."/>
            <person name="Silva M.C.P."/>
            <person name="Loureco M.V."/>
            <person name="Andreote F.D."/>
        </authorList>
    </citation>
    <scope>NUCLEOTIDE SEQUENCE [LARGE SCALE GENOMIC DNA]</scope>
    <source>
        <strain evidence="4 5">HEX-2 MGV</strain>
    </source>
</reference>
<evidence type="ECO:0000313" key="5">
    <source>
        <dbReference type="Proteomes" id="UP000240009"/>
    </source>
</evidence>
<feature type="domain" description="Ferritin/DPS" evidence="3">
    <location>
        <begin position="18"/>
        <end position="154"/>
    </location>
</feature>
<dbReference type="RefSeq" id="WP_105357227.1">
    <property type="nucleotide sequence ID" value="NZ_PUIA01000068.1"/>
</dbReference>
<dbReference type="PIRSF" id="PIRSF005900">
    <property type="entry name" value="Dps"/>
    <property type="match status" value="1"/>
</dbReference>
<dbReference type="InterPro" id="IPR023188">
    <property type="entry name" value="DPS_DNA-bd_CS"/>
</dbReference>
<dbReference type="GO" id="GO:0016722">
    <property type="term" value="F:oxidoreductase activity, acting on metal ions"/>
    <property type="evidence" value="ECO:0007669"/>
    <property type="project" value="InterPro"/>
</dbReference>
<dbReference type="Proteomes" id="UP000240009">
    <property type="component" value="Unassembled WGS sequence"/>
</dbReference>
<dbReference type="GO" id="GO:0008199">
    <property type="term" value="F:ferric iron binding"/>
    <property type="evidence" value="ECO:0007669"/>
    <property type="project" value="InterPro"/>
</dbReference>
<name>A0A2S8F2L9_9BACT</name>
<dbReference type="InterPro" id="IPR008331">
    <property type="entry name" value="Ferritin_DPS_dom"/>
</dbReference>
<proteinExistence type="inferred from homology"/>
<dbReference type="Pfam" id="PF00210">
    <property type="entry name" value="Ferritin"/>
    <property type="match status" value="1"/>
</dbReference>
<dbReference type="OrthoDB" id="9797023at2"/>
<sequence>MEFKRHVLAEEKAKPTAKELQKNLIALIDLSLLLKQAHWNVVGKNFRAVHLQLDEILLTTREGTDEVAERMVMIGFSPDGRSATVAQETPLAAYANGFVGIDATVKAVADALATTIGELRSSIETLDDLDLVSQDLLIAISSQLEKHLWMVQAQEE</sequence>
<dbReference type="InterPro" id="IPR002177">
    <property type="entry name" value="DPS_DNA-bd"/>
</dbReference>
<dbReference type="EMBL" id="PUIA01000068">
    <property type="protein sequence ID" value="PQO26412.1"/>
    <property type="molecule type" value="Genomic_DNA"/>
</dbReference>
<dbReference type="Gene3D" id="1.20.1260.10">
    <property type="match status" value="1"/>
</dbReference>
<dbReference type="PANTHER" id="PTHR42932:SF2">
    <property type="entry name" value="DNA PROTECTION DURING STARVATION PROTEIN 1"/>
    <property type="match status" value="1"/>
</dbReference>
<dbReference type="CDD" id="cd01043">
    <property type="entry name" value="DPS"/>
    <property type="match status" value="1"/>
</dbReference>
<dbReference type="SUPFAM" id="SSF47240">
    <property type="entry name" value="Ferritin-like"/>
    <property type="match status" value="1"/>
</dbReference>
<accession>A0A2S8F2L9</accession>
<dbReference type="PROSITE" id="PS00818">
    <property type="entry name" value="DPS_1"/>
    <property type="match status" value="1"/>
</dbReference>
<comment type="similarity">
    <text evidence="1 2">Belongs to the Dps family.</text>
</comment>
<evidence type="ECO:0000256" key="2">
    <source>
        <dbReference type="RuleBase" id="RU003875"/>
    </source>
</evidence>
<dbReference type="InterPro" id="IPR012347">
    <property type="entry name" value="Ferritin-like"/>
</dbReference>
<evidence type="ECO:0000313" key="4">
    <source>
        <dbReference type="EMBL" id="PQO26412.1"/>
    </source>
</evidence>
<evidence type="ECO:0000259" key="3">
    <source>
        <dbReference type="Pfam" id="PF00210"/>
    </source>
</evidence>
<dbReference type="AlphaFoldDB" id="A0A2S8F2L9"/>
<protein>
    <submittedName>
        <fullName evidence="4">DNA starvation/stationary phase protection protein</fullName>
    </submittedName>
</protein>